<proteinExistence type="predicted"/>
<accession>A0A368E0X6</accession>
<protein>
    <submittedName>
        <fullName evidence="1">Uncharacterized protein</fullName>
    </submittedName>
</protein>
<gene>
    <name evidence="1" type="ORF">DBW69_04180</name>
</gene>
<dbReference type="Proteomes" id="UP000252132">
    <property type="component" value="Unassembled WGS sequence"/>
</dbReference>
<name>A0A368E0X6_9PROT</name>
<reference evidence="1 2" key="1">
    <citation type="journal article" date="2018" name="Microbiome">
        <title>Fine metagenomic profile of the Mediterranean stratified and mixed water columns revealed by assembly and recruitment.</title>
        <authorList>
            <person name="Haro-Moreno J.M."/>
            <person name="Lopez-Perez M."/>
            <person name="De La Torre J.R."/>
            <person name="Picazo A."/>
            <person name="Camacho A."/>
            <person name="Rodriguez-Valera F."/>
        </authorList>
    </citation>
    <scope>NUCLEOTIDE SEQUENCE [LARGE SCALE GENOMIC DNA]</scope>
    <source>
        <strain evidence="1">MED-G55</strain>
    </source>
</reference>
<dbReference type="AlphaFoldDB" id="A0A368E0X6"/>
<organism evidence="1 2">
    <name type="scientific">PS1 clade bacterium</name>
    <dbReference type="NCBI Taxonomy" id="2175152"/>
    <lineage>
        <taxon>Bacteria</taxon>
        <taxon>Pseudomonadati</taxon>
        <taxon>Pseudomonadota</taxon>
        <taxon>Alphaproteobacteria</taxon>
        <taxon>PS1 clade</taxon>
    </lineage>
</organism>
<dbReference type="Pfam" id="PF06776">
    <property type="entry name" value="IalB"/>
    <property type="match status" value="1"/>
</dbReference>
<evidence type="ECO:0000313" key="2">
    <source>
        <dbReference type="Proteomes" id="UP000252132"/>
    </source>
</evidence>
<sequence length="214" mass="23925">MELFSDANYDGFMSRISATPYFIFHHTLHNLSRLFLAIIMAVGSLTILSVSNEALSQAHAATPEKLGTFRYWRVYQLGNGVNKVCYMLSEPVEKLPRNVRRGKIYFSIMHHPANGVRNEASVSIGYPFSPKSNPYARVGTDSFDFDSGVQMDADPSWAWLRNPAHHDRLIDMMKRGNQLVFKGTSARGTLTTDTYSLLGFSKALARLNQACPAA</sequence>
<comment type="caution">
    <text evidence="1">The sequence shown here is derived from an EMBL/GenBank/DDBJ whole genome shotgun (WGS) entry which is preliminary data.</text>
</comment>
<evidence type="ECO:0000313" key="1">
    <source>
        <dbReference type="EMBL" id="RCL77111.1"/>
    </source>
</evidence>
<dbReference type="EMBL" id="QOQF01000012">
    <property type="protein sequence ID" value="RCL77111.1"/>
    <property type="molecule type" value="Genomic_DNA"/>
</dbReference>
<dbReference type="InterPro" id="IPR010642">
    <property type="entry name" value="Invasion_prot_B"/>
</dbReference>